<dbReference type="InterPro" id="IPR016181">
    <property type="entry name" value="Acyl_CoA_acyltransferase"/>
</dbReference>
<organism evidence="3 4">
    <name type="scientific">Leptospirillum ferrodiazotrophum</name>
    <dbReference type="NCBI Taxonomy" id="412449"/>
    <lineage>
        <taxon>Bacteria</taxon>
        <taxon>Pseudomonadati</taxon>
        <taxon>Nitrospirota</taxon>
        <taxon>Nitrospiria</taxon>
        <taxon>Nitrospirales</taxon>
        <taxon>Nitrospiraceae</taxon>
        <taxon>Leptospirillum</taxon>
    </lineage>
</organism>
<dbReference type="Proteomes" id="UP000009374">
    <property type="component" value="Unassembled WGS sequence"/>
</dbReference>
<gene>
    <name evidence="3" type="ORF">UBAL3_94240139</name>
</gene>
<sequence>MPTLIPLSSCEGALLARFSDLSSGRPLALRLVRHDHDQAQADTLIATMYRREGYAWKGESKRRRGEVAILLSEEAGATLGTVTVGEGGRGLRARESYPEEVGLLEGAGETLAEFTGLAILPQVRSTLALARLFHAALLVAKHLCRATWGVIEVNPSHGTFYCRLLGFEPRGETRTCSRVGAPALLLAVDLDRGLARAREVGGCPEARRRDRSLYPLFFAREEAEEIGRRLAAPPLLRSPLTLLPRSGFGRPPGEREPSDPSRSGHRPSVPA</sequence>
<dbReference type="AlphaFoldDB" id="C6HYR1"/>
<dbReference type="Gene3D" id="3.40.630.30">
    <property type="match status" value="1"/>
</dbReference>
<proteinExistence type="predicted"/>
<dbReference type="InterPro" id="IPR054597">
    <property type="entry name" value="FeeM_cat"/>
</dbReference>
<feature type="region of interest" description="Disordered" evidence="1">
    <location>
        <begin position="239"/>
        <end position="271"/>
    </location>
</feature>
<reference evidence="3 4" key="1">
    <citation type="journal article" date="2009" name="Appl. Environ. Microbiol.">
        <title>Community genomic and proteomic analyses of chemoautotrophic iron-oxidizing "Leptospirillum rubarum" (Group II) and "Leptospirillum ferrodiazotrophum" (Group III) bacteria in acid mine drainage biofilms.</title>
        <authorList>
            <person name="Goltsman D.S."/>
            <person name="Denef V.J."/>
            <person name="Singer S.W."/>
            <person name="VerBerkmoes N.C."/>
            <person name="Lefsrud M."/>
            <person name="Mueller R.S."/>
            <person name="Dick G.J."/>
            <person name="Sun C.L."/>
            <person name="Wheeler K.E."/>
            <person name="Zemla A."/>
            <person name="Baker B.J."/>
            <person name="Hauser L."/>
            <person name="Land M."/>
            <person name="Shah M.B."/>
            <person name="Thelen M.P."/>
            <person name="Hettich R.L."/>
            <person name="Banfield J.F."/>
        </authorList>
    </citation>
    <scope>NUCLEOTIDE SEQUENCE [LARGE SCALE GENOMIC DNA]</scope>
</reference>
<dbReference type="EMBL" id="GG693878">
    <property type="protein sequence ID" value="EES52346.1"/>
    <property type="molecule type" value="Genomic_DNA"/>
</dbReference>
<evidence type="ECO:0000256" key="1">
    <source>
        <dbReference type="SAM" id="MobiDB-lite"/>
    </source>
</evidence>
<dbReference type="SUPFAM" id="SSF55729">
    <property type="entry name" value="Acyl-CoA N-acyltransferases (Nat)"/>
    <property type="match status" value="1"/>
</dbReference>
<accession>C6HYR1</accession>
<protein>
    <recommendedName>
        <fullName evidence="2">N-acyl amino acid synthase FeeM catalytic core domain-containing protein</fullName>
    </recommendedName>
</protein>
<evidence type="ECO:0000259" key="2">
    <source>
        <dbReference type="Pfam" id="PF21926"/>
    </source>
</evidence>
<feature type="domain" description="N-acyl amino acid synthase FeeM catalytic core" evidence="2">
    <location>
        <begin position="41"/>
        <end position="189"/>
    </location>
</feature>
<keyword evidence="4" id="KW-1185">Reference proteome</keyword>
<name>C6HYR1_9BACT</name>
<evidence type="ECO:0000313" key="4">
    <source>
        <dbReference type="Proteomes" id="UP000009374"/>
    </source>
</evidence>
<dbReference type="Pfam" id="PF21926">
    <property type="entry name" value="FeeM"/>
    <property type="match status" value="1"/>
</dbReference>
<evidence type="ECO:0000313" key="3">
    <source>
        <dbReference type="EMBL" id="EES52346.1"/>
    </source>
</evidence>